<dbReference type="InterPro" id="IPR004114">
    <property type="entry name" value="THUMP_dom"/>
</dbReference>
<reference evidence="14" key="1">
    <citation type="submission" date="2022-07" db="EMBL/GenBank/DDBJ databases">
        <title>Complete genome sequence of Salinispirillum sp. LH10-3-1 capable of multiple carbohydrate inversion isolated from a soda lake.</title>
        <authorList>
            <person name="Liu J."/>
            <person name="Zhai Y."/>
            <person name="Zhang H."/>
            <person name="Yang H."/>
            <person name="Qu J."/>
            <person name="Li J."/>
        </authorList>
    </citation>
    <scope>NUCLEOTIDE SEQUENCE</scope>
    <source>
        <strain evidence="14">LH 10-3-1</strain>
    </source>
</reference>
<dbReference type="PROSITE" id="PS51165">
    <property type="entry name" value="THUMP"/>
    <property type="match status" value="1"/>
</dbReference>
<accession>A0AB38YHA5</accession>
<evidence type="ECO:0000256" key="5">
    <source>
        <dbReference type="ARBA" id="ARBA00022741"/>
    </source>
</evidence>
<dbReference type="EC" id="2.8.1.4" evidence="11"/>
<evidence type="ECO:0000313" key="14">
    <source>
        <dbReference type="EMBL" id="WLD58759.1"/>
    </source>
</evidence>
<comment type="caution">
    <text evidence="11">Lacks conserved residue(s) required for the propagation of feature annotation.</text>
</comment>
<dbReference type="GO" id="GO:0009229">
    <property type="term" value="P:thiamine diphosphate biosynthetic process"/>
    <property type="evidence" value="ECO:0007669"/>
    <property type="project" value="UniProtKB-UniRule"/>
</dbReference>
<evidence type="ECO:0000256" key="1">
    <source>
        <dbReference type="ARBA" id="ARBA00004496"/>
    </source>
</evidence>
<keyword evidence="10" id="KW-0676">Redox-active center</keyword>
<dbReference type="GO" id="GO:0005829">
    <property type="term" value="C:cytosol"/>
    <property type="evidence" value="ECO:0007669"/>
    <property type="project" value="TreeGrafter"/>
</dbReference>
<feature type="active site" description="Cysteine persulfide intermediate" evidence="11">
    <location>
        <position position="458"/>
    </location>
</feature>
<feature type="binding site" evidence="11">
    <location>
        <position position="268"/>
    </location>
    <ligand>
        <name>ATP</name>
        <dbReference type="ChEBI" id="CHEBI:30616"/>
    </ligand>
</feature>
<dbReference type="EMBL" id="CP101717">
    <property type="protein sequence ID" value="WLD58759.1"/>
    <property type="molecule type" value="Genomic_DNA"/>
</dbReference>
<evidence type="ECO:0000256" key="3">
    <source>
        <dbReference type="ARBA" id="ARBA00022555"/>
    </source>
</evidence>
<evidence type="ECO:0000259" key="12">
    <source>
        <dbReference type="PROSITE" id="PS50206"/>
    </source>
</evidence>
<keyword evidence="4 11" id="KW-0808">Transferase</keyword>
<keyword evidence="3 11" id="KW-0820">tRNA-binding</keyword>
<evidence type="ECO:0000256" key="4">
    <source>
        <dbReference type="ARBA" id="ARBA00022679"/>
    </source>
</evidence>
<dbReference type="SUPFAM" id="SSF52821">
    <property type="entry name" value="Rhodanese/Cell cycle control phosphatase"/>
    <property type="match status" value="1"/>
</dbReference>
<keyword evidence="9" id="KW-1015">Disulfide bond</keyword>
<dbReference type="CDD" id="cd11716">
    <property type="entry name" value="THUMP_ThiI"/>
    <property type="match status" value="1"/>
</dbReference>
<dbReference type="Gene3D" id="3.30.2130.30">
    <property type="match status" value="1"/>
</dbReference>
<dbReference type="GO" id="GO:0009228">
    <property type="term" value="P:thiamine biosynthetic process"/>
    <property type="evidence" value="ECO:0007669"/>
    <property type="project" value="UniProtKB-KW"/>
</dbReference>
<dbReference type="SUPFAM" id="SSF52402">
    <property type="entry name" value="Adenine nucleotide alpha hydrolases-like"/>
    <property type="match status" value="1"/>
</dbReference>
<evidence type="ECO:0000256" key="11">
    <source>
        <dbReference type="HAMAP-Rule" id="MF_00021"/>
    </source>
</evidence>
<dbReference type="Gene3D" id="3.40.250.10">
    <property type="entry name" value="Rhodanese-like domain"/>
    <property type="match status" value="1"/>
</dbReference>
<dbReference type="PANTHER" id="PTHR43209:SF1">
    <property type="entry name" value="TRNA SULFURTRANSFERASE"/>
    <property type="match status" value="1"/>
</dbReference>
<dbReference type="GO" id="GO:0000049">
    <property type="term" value="F:tRNA binding"/>
    <property type="evidence" value="ECO:0007669"/>
    <property type="project" value="UniProtKB-UniRule"/>
</dbReference>
<comment type="subcellular location">
    <subcellularLocation>
        <location evidence="1 11">Cytoplasm</location>
    </subcellularLocation>
</comment>
<feature type="domain" description="THUMP" evidence="13">
    <location>
        <begin position="64"/>
        <end position="168"/>
    </location>
</feature>
<dbReference type="InterPro" id="IPR020536">
    <property type="entry name" value="ThiI_AANH"/>
</dbReference>
<evidence type="ECO:0000256" key="9">
    <source>
        <dbReference type="ARBA" id="ARBA00023157"/>
    </source>
</evidence>
<keyword evidence="6 11" id="KW-0067">ATP-binding</keyword>
<dbReference type="Gene3D" id="3.40.50.620">
    <property type="entry name" value="HUPs"/>
    <property type="match status" value="1"/>
</dbReference>
<dbReference type="CDD" id="cd01712">
    <property type="entry name" value="PPase_ThiI"/>
    <property type="match status" value="1"/>
</dbReference>
<dbReference type="RefSeq" id="WP_304996045.1">
    <property type="nucleotide sequence ID" value="NZ_CP101717.1"/>
</dbReference>
<dbReference type="GO" id="GO:0004810">
    <property type="term" value="F:CCA tRNA nucleotidyltransferase activity"/>
    <property type="evidence" value="ECO:0007669"/>
    <property type="project" value="InterPro"/>
</dbReference>
<comment type="pathway">
    <text evidence="11">Cofactor biosynthesis; thiamine diphosphate biosynthesis.</text>
</comment>
<dbReference type="Pfam" id="PF02926">
    <property type="entry name" value="THUMP"/>
    <property type="match status" value="1"/>
</dbReference>
<dbReference type="GO" id="GO:0002937">
    <property type="term" value="P:tRNA 4-thiouridine biosynthesis"/>
    <property type="evidence" value="ECO:0007669"/>
    <property type="project" value="TreeGrafter"/>
</dbReference>
<evidence type="ECO:0000256" key="10">
    <source>
        <dbReference type="ARBA" id="ARBA00023284"/>
    </source>
</evidence>
<dbReference type="InterPro" id="IPR050102">
    <property type="entry name" value="tRNA_sulfurtransferase_ThiI"/>
</dbReference>
<feature type="binding site" evidence="11">
    <location>
        <position position="290"/>
    </location>
    <ligand>
        <name>ATP</name>
        <dbReference type="ChEBI" id="CHEBI:30616"/>
    </ligand>
</feature>
<dbReference type="InterPro" id="IPR036873">
    <property type="entry name" value="Rhodanese-like_dom_sf"/>
</dbReference>
<protein>
    <recommendedName>
        <fullName evidence="11">tRNA sulfurtransferase</fullName>
        <ecNumber evidence="11">2.8.1.4</ecNumber>
    </recommendedName>
    <alternativeName>
        <fullName evidence="11">Sulfur carrier protein ThiS sulfurtransferase</fullName>
    </alternativeName>
    <alternativeName>
        <fullName evidence="11">Thiamine biosynthesis protein ThiI</fullName>
    </alternativeName>
    <alternativeName>
        <fullName evidence="11">tRNA 4-thiouridine synthase</fullName>
    </alternativeName>
</protein>
<dbReference type="PANTHER" id="PTHR43209">
    <property type="entry name" value="TRNA SULFURTRANSFERASE"/>
    <property type="match status" value="1"/>
</dbReference>
<keyword evidence="5 11" id="KW-0547">Nucleotide-binding</keyword>
<gene>
    <name evidence="11 14" type="primary">thiI</name>
    <name evidence="14" type="ORF">NFC81_02935</name>
</gene>
<comment type="catalytic activity">
    <reaction evidence="11">
        <text>[ThiS sulfur-carrier protein]-C-terminal Gly-Gly-AMP + S-sulfanyl-L-cysteinyl-[cysteine desulfurase] + AH2 = [ThiS sulfur-carrier protein]-C-terminal-Gly-aminoethanethioate + L-cysteinyl-[cysteine desulfurase] + A + AMP + 2 H(+)</text>
        <dbReference type="Rhea" id="RHEA:43340"/>
        <dbReference type="Rhea" id="RHEA-COMP:12157"/>
        <dbReference type="Rhea" id="RHEA-COMP:12158"/>
        <dbReference type="Rhea" id="RHEA-COMP:12910"/>
        <dbReference type="Rhea" id="RHEA-COMP:19908"/>
        <dbReference type="ChEBI" id="CHEBI:13193"/>
        <dbReference type="ChEBI" id="CHEBI:15378"/>
        <dbReference type="ChEBI" id="CHEBI:17499"/>
        <dbReference type="ChEBI" id="CHEBI:29950"/>
        <dbReference type="ChEBI" id="CHEBI:61963"/>
        <dbReference type="ChEBI" id="CHEBI:90618"/>
        <dbReference type="ChEBI" id="CHEBI:232372"/>
        <dbReference type="ChEBI" id="CHEBI:456215"/>
    </reaction>
</comment>
<organism evidence="14">
    <name type="scientific">Salinispirillum sp. LH 10-3-1</name>
    <dbReference type="NCBI Taxonomy" id="2952525"/>
    <lineage>
        <taxon>Bacteria</taxon>
        <taxon>Pseudomonadati</taxon>
        <taxon>Pseudomonadota</taxon>
        <taxon>Gammaproteobacteria</taxon>
        <taxon>Oceanospirillales</taxon>
        <taxon>Saccharospirillaceae</taxon>
        <taxon>Salinispirillum</taxon>
    </lineage>
</organism>
<dbReference type="InterPro" id="IPR001763">
    <property type="entry name" value="Rhodanese-like_dom"/>
</dbReference>
<proteinExistence type="inferred from homology"/>
<evidence type="ECO:0000256" key="6">
    <source>
        <dbReference type="ARBA" id="ARBA00022840"/>
    </source>
</evidence>
<keyword evidence="2 11" id="KW-0963">Cytoplasm</keyword>
<dbReference type="InterPro" id="IPR026340">
    <property type="entry name" value="THII_Thiazole_biosynth_dom"/>
</dbReference>
<feature type="binding site" evidence="11">
    <location>
        <position position="299"/>
    </location>
    <ligand>
        <name>ATP</name>
        <dbReference type="ChEBI" id="CHEBI:30616"/>
    </ligand>
</feature>
<feature type="binding site" evidence="11">
    <location>
        <begin position="186"/>
        <end position="187"/>
    </location>
    <ligand>
        <name>ATP</name>
        <dbReference type="ChEBI" id="CHEBI:30616"/>
    </ligand>
</feature>
<dbReference type="InterPro" id="IPR049961">
    <property type="entry name" value="ThiI_N"/>
</dbReference>
<evidence type="ECO:0000256" key="8">
    <source>
        <dbReference type="ARBA" id="ARBA00022977"/>
    </source>
</evidence>
<dbReference type="SUPFAM" id="SSF143437">
    <property type="entry name" value="THUMP domain-like"/>
    <property type="match status" value="1"/>
</dbReference>
<comment type="similarity">
    <text evidence="11">Belongs to the ThiI family.</text>
</comment>
<name>A0AB38YHA5_9GAMM</name>
<evidence type="ECO:0000256" key="7">
    <source>
        <dbReference type="ARBA" id="ARBA00022884"/>
    </source>
</evidence>
<evidence type="ECO:0000256" key="2">
    <source>
        <dbReference type="ARBA" id="ARBA00022490"/>
    </source>
</evidence>
<dbReference type="InterPro" id="IPR003720">
    <property type="entry name" value="tRNA_STrfase"/>
</dbReference>
<dbReference type="InterPro" id="IPR049962">
    <property type="entry name" value="THUMP_ThiI"/>
</dbReference>
<evidence type="ECO:0000259" key="13">
    <source>
        <dbReference type="PROSITE" id="PS51165"/>
    </source>
</evidence>
<comment type="catalytic activity">
    <reaction evidence="11">
        <text>[ThiI sulfur-carrier protein]-S-sulfanyl-L-cysteine + a uridine in tRNA + 2 reduced [2Fe-2S]-[ferredoxin] + ATP + H(+) = [ThiI sulfur-carrier protein]-L-cysteine + a 4-thiouridine in tRNA + 2 oxidized [2Fe-2S]-[ferredoxin] + AMP + diphosphate</text>
        <dbReference type="Rhea" id="RHEA:24176"/>
        <dbReference type="Rhea" id="RHEA-COMP:10000"/>
        <dbReference type="Rhea" id="RHEA-COMP:10001"/>
        <dbReference type="Rhea" id="RHEA-COMP:13337"/>
        <dbReference type="Rhea" id="RHEA-COMP:13338"/>
        <dbReference type="Rhea" id="RHEA-COMP:13339"/>
        <dbReference type="Rhea" id="RHEA-COMP:13340"/>
        <dbReference type="ChEBI" id="CHEBI:15378"/>
        <dbReference type="ChEBI" id="CHEBI:29950"/>
        <dbReference type="ChEBI" id="CHEBI:30616"/>
        <dbReference type="ChEBI" id="CHEBI:33019"/>
        <dbReference type="ChEBI" id="CHEBI:33737"/>
        <dbReference type="ChEBI" id="CHEBI:33738"/>
        <dbReference type="ChEBI" id="CHEBI:61963"/>
        <dbReference type="ChEBI" id="CHEBI:65315"/>
        <dbReference type="ChEBI" id="CHEBI:136798"/>
        <dbReference type="ChEBI" id="CHEBI:456215"/>
        <dbReference type="EC" id="2.8.1.4"/>
    </reaction>
</comment>
<dbReference type="GO" id="GO:0052837">
    <property type="term" value="P:thiazole biosynthetic process"/>
    <property type="evidence" value="ECO:0007669"/>
    <property type="project" value="InterPro"/>
</dbReference>
<dbReference type="GO" id="GO:0140741">
    <property type="term" value="F:tRNA-uracil-4 sulfurtransferase activity"/>
    <property type="evidence" value="ECO:0007669"/>
    <property type="project" value="UniProtKB-EC"/>
</dbReference>
<dbReference type="Pfam" id="PF02568">
    <property type="entry name" value="ThiI"/>
    <property type="match status" value="1"/>
</dbReference>
<keyword evidence="8 11" id="KW-0784">Thiamine biosynthesis</keyword>
<dbReference type="PROSITE" id="PS50206">
    <property type="entry name" value="RHODANESE_3"/>
    <property type="match status" value="1"/>
</dbReference>
<dbReference type="InterPro" id="IPR014729">
    <property type="entry name" value="Rossmann-like_a/b/a_fold"/>
</dbReference>
<dbReference type="NCBIfam" id="TIGR04271">
    <property type="entry name" value="ThiI_C_thiazole"/>
    <property type="match status" value="1"/>
</dbReference>
<feature type="domain" description="Rhodanese" evidence="12">
    <location>
        <begin position="448"/>
        <end position="483"/>
    </location>
</feature>
<sequence length="489" mass="54272">MKFIVKLFPEIIIKSRPVRLQQLKRLKTNMRIILKAIHPAVRVGGNWDVLEVDAGADCPAAKAIELSDALTRIPGIANFTEAKEYPLGDFDTIAAQSLEAVGDALNGKTFRVRVKRSGNHEFRSVDLERHVGSVLNHNTAAAGVNLKDPDVSVTLEVRKDRLFIVSNRREGMGGYPLGTQEYVATLISGGYDSSVAAWQMMRRGLCTHFIFFNLGGQAHEDGVKEIAHFLWHRFGASHPVTFVSVPFEPVVEEILTQVDNSHMGVVLKRQMMQAADKIAERLGAVALVTGEAIAQVSSQTLINLQVIDRSVDRLILRPLITSDKQVIIDQAKAIGAAAFSEVMPEYCGVISRRPTTRARQHIVEHEEQRMNEDVLQWAIDNAVFESIQDVIRPASAITEVPMGDPTNTAAVVLDVRHPDDVERAPVSVVGHDVQVMPFYRVQSGFAALDQDREYWLYCPKGVMSKLQALQLQDAGYKNVRMCPLDLVQQ</sequence>
<dbReference type="HAMAP" id="MF_00021">
    <property type="entry name" value="ThiI"/>
    <property type="match status" value="1"/>
</dbReference>
<comment type="function">
    <text evidence="11">Catalyzes the ATP-dependent transfer of a sulfur to tRNA to produce 4-thiouridine in position 8 of tRNAs, which functions as a near-UV photosensor. Also catalyzes the transfer of sulfur to the sulfur carrier protein ThiS, forming ThiS-thiocarboxylate. This is a step in the synthesis of thiazole, in the thiamine biosynthesis pathway. The sulfur is donated as persulfide by IscS.</text>
</comment>
<dbReference type="CDD" id="cd00158">
    <property type="entry name" value="RHOD"/>
    <property type="match status" value="1"/>
</dbReference>
<keyword evidence="7 11" id="KW-0694">RNA-binding</keyword>
<dbReference type="NCBIfam" id="TIGR00342">
    <property type="entry name" value="tRNA uracil 4-sulfurtransferase ThiI"/>
    <property type="match status" value="1"/>
</dbReference>
<dbReference type="AlphaFoldDB" id="A0AB38YHA5"/>
<dbReference type="SMART" id="SM00981">
    <property type="entry name" value="THUMP"/>
    <property type="match status" value="1"/>
</dbReference>
<dbReference type="GO" id="GO:0005524">
    <property type="term" value="F:ATP binding"/>
    <property type="evidence" value="ECO:0007669"/>
    <property type="project" value="UniProtKB-UniRule"/>
</dbReference>